<gene>
    <name evidence="2" type="ORF">ODALV1_LOCUS14028</name>
</gene>
<reference evidence="2 3" key="1">
    <citation type="submission" date="2024-08" db="EMBL/GenBank/DDBJ databases">
        <authorList>
            <person name="Cucini C."/>
            <person name="Frati F."/>
        </authorList>
    </citation>
    <scope>NUCLEOTIDE SEQUENCE [LARGE SCALE GENOMIC DNA]</scope>
</reference>
<proteinExistence type="predicted"/>
<sequence>MSPTEIEIEMTAKVIPSQQDEIHEYAFGIMSCDTKGLTTVLSISKLSTSPQPGTEEDLLNSAGFQSWSMSCYQSLYMSSGLHEEDEQEDSNNNKTTTSPPVDGEEGRRPSLKTSRSTGSLGLGGSGNNPKKKPSIRRWSTNSFFGNSKSASQPARVYPMDPDMSLETTDESDESWISSIVHIPDRIRQHIADKHRFNVRTVPREELQNLYCY</sequence>
<name>A0ABP1QQI7_9HEXA</name>
<dbReference type="Proteomes" id="UP001642540">
    <property type="component" value="Unassembled WGS sequence"/>
</dbReference>
<feature type="compositionally biased region" description="Polar residues" evidence="1">
    <location>
        <begin position="137"/>
        <end position="152"/>
    </location>
</feature>
<evidence type="ECO:0000313" key="2">
    <source>
        <dbReference type="EMBL" id="CAL8110160.1"/>
    </source>
</evidence>
<evidence type="ECO:0000313" key="3">
    <source>
        <dbReference type="Proteomes" id="UP001642540"/>
    </source>
</evidence>
<accession>A0ABP1QQI7</accession>
<protein>
    <submittedName>
        <fullName evidence="2">Uncharacterized protein</fullName>
    </submittedName>
</protein>
<keyword evidence="3" id="KW-1185">Reference proteome</keyword>
<feature type="region of interest" description="Disordered" evidence="1">
    <location>
        <begin position="80"/>
        <end position="158"/>
    </location>
</feature>
<dbReference type="EMBL" id="CAXLJM020000043">
    <property type="protein sequence ID" value="CAL8110160.1"/>
    <property type="molecule type" value="Genomic_DNA"/>
</dbReference>
<organism evidence="2 3">
    <name type="scientific">Orchesella dallaii</name>
    <dbReference type="NCBI Taxonomy" id="48710"/>
    <lineage>
        <taxon>Eukaryota</taxon>
        <taxon>Metazoa</taxon>
        <taxon>Ecdysozoa</taxon>
        <taxon>Arthropoda</taxon>
        <taxon>Hexapoda</taxon>
        <taxon>Collembola</taxon>
        <taxon>Entomobryomorpha</taxon>
        <taxon>Entomobryoidea</taxon>
        <taxon>Orchesellidae</taxon>
        <taxon>Orchesellinae</taxon>
        <taxon>Orchesella</taxon>
    </lineage>
</organism>
<evidence type="ECO:0000256" key="1">
    <source>
        <dbReference type="SAM" id="MobiDB-lite"/>
    </source>
</evidence>
<comment type="caution">
    <text evidence="2">The sequence shown here is derived from an EMBL/GenBank/DDBJ whole genome shotgun (WGS) entry which is preliminary data.</text>
</comment>
<feature type="compositionally biased region" description="Polar residues" evidence="1">
    <location>
        <begin position="90"/>
        <end position="99"/>
    </location>
</feature>